<evidence type="ECO:0000313" key="5">
    <source>
        <dbReference type="Proteomes" id="UP000241890"/>
    </source>
</evidence>
<dbReference type="PANTHER" id="PTHR31184">
    <property type="entry name" value="HUNTINGTIN-INTERACTING PROTEIN K FAMILY MEMBER"/>
    <property type="match status" value="1"/>
</dbReference>
<dbReference type="AlphaFoldDB" id="A0A2R5GWI6"/>
<organism evidence="4 5">
    <name type="scientific">Hondaea fermentalgiana</name>
    <dbReference type="NCBI Taxonomy" id="2315210"/>
    <lineage>
        <taxon>Eukaryota</taxon>
        <taxon>Sar</taxon>
        <taxon>Stramenopiles</taxon>
        <taxon>Bigyra</taxon>
        <taxon>Labyrinthulomycetes</taxon>
        <taxon>Thraustochytrida</taxon>
        <taxon>Thraustochytriidae</taxon>
        <taxon>Hondaea</taxon>
    </lineage>
</organism>
<dbReference type="InterPro" id="IPR038922">
    <property type="entry name" value="HYPK_UBA"/>
</dbReference>
<dbReference type="GO" id="GO:0050821">
    <property type="term" value="P:protein stabilization"/>
    <property type="evidence" value="ECO:0007669"/>
    <property type="project" value="TreeGrafter"/>
</dbReference>
<gene>
    <name evidence="4" type="ORF">FCC1311_089962</name>
</gene>
<sequence>MAKDSSAMERMNEGEEAAASGANASGQTIQEALQELAVAETKAKEEELAREKELAKVEVKDADVDLVVKEFEMEKTQALRALREAGGDLQKALATLVLPQASTA</sequence>
<dbReference type="Gene3D" id="1.10.8.10">
    <property type="entry name" value="DNA helicase RuvA subunit, C-terminal domain"/>
    <property type="match status" value="1"/>
</dbReference>
<dbReference type="OrthoDB" id="285219at2759"/>
<dbReference type="Pfam" id="PF19026">
    <property type="entry name" value="UBA_HYPK"/>
    <property type="match status" value="1"/>
</dbReference>
<dbReference type="InterPro" id="IPR044034">
    <property type="entry name" value="NAC-like_UBA"/>
</dbReference>
<evidence type="ECO:0000313" key="4">
    <source>
        <dbReference type="EMBL" id="GBG32771.1"/>
    </source>
</evidence>
<feature type="compositionally biased region" description="Low complexity" evidence="2">
    <location>
        <begin position="17"/>
        <end position="26"/>
    </location>
</feature>
<protein>
    <recommendedName>
        <fullName evidence="3">Nascent polypeptide-associated complex subunit alpha-like UBA domain-containing protein</fullName>
    </recommendedName>
</protein>
<keyword evidence="5" id="KW-1185">Reference proteome</keyword>
<dbReference type="EMBL" id="BEYU01000129">
    <property type="protein sequence ID" value="GBG32771.1"/>
    <property type="molecule type" value="Genomic_DNA"/>
</dbReference>
<proteinExistence type="predicted"/>
<evidence type="ECO:0000256" key="2">
    <source>
        <dbReference type="SAM" id="MobiDB-lite"/>
    </source>
</evidence>
<dbReference type="CDD" id="cd14361">
    <property type="entry name" value="UBA_HYPK"/>
    <property type="match status" value="1"/>
</dbReference>
<feature type="domain" description="Nascent polypeptide-associated complex subunit alpha-like UBA" evidence="3">
    <location>
        <begin position="57"/>
        <end position="97"/>
    </location>
</feature>
<feature type="coiled-coil region" evidence="1">
    <location>
        <begin position="29"/>
        <end position="58"/>
    </location>
</feature>
<dbReference type="InParanoid" id="A0A2R5GWI6"/>
<feature type="region of interest" description="Disordered" evidence="2">
    <location>
        <begin position="1"/>
        <end position="26"/>
    </location>
</feature>
<name>A0A2R5GWI6_9STRA</name>
<accession>A0A2R5GWI6</accession>
<feature type="compositionally biased region" description="Basic and acidic residues" evidence="2">
    <location>
        <begin position="1"/>
        <end position="13"/>
    </location>
</feature>
<keyword evidence="1" id="KW-0175">Coiled coil</keyword>
<reference evidence="4 5" key="1">
    <citation type="submission" date="2017-12" db="EMBL/GenBank/DDBJ databases">
        <title>Sequencing, de novo assembly and annotation of complete genome of a new Thraustochytrid species, strain FCC1311.</title>
        <authorList>
            <person name="Sedici K."/>
            <person name="Godart F."/>
            <person name="Aiese Cigliano R."/>
            <person name="Sanseverino W."/>
            <person name="Barakat M."/>
            <person name="Ortet P."/>
            <person name="Marechal E."/>
            <person name="Cagnac O."/>
            <person name="Amato A."/>
        </authorList>
    </citation>
    <scope>NUCLEOTIDE SEQUENCE [LARGE SCALE GENOMIC DNA]</scope>
</reference>
<dbReference type="PANTHER" id="PTHR31184:SF2">
    <property type="entry name" value="HUNTINGTIN-INTERACTING PROTEIN K"/>
    <property type="match status" value="1"/>
</dbReference>
<dbReference type="Proteomes" id="UP000241890">
    <property type="component" value="Unassembled WGS sequence"/>
</dbReference>
<comment type="caution">
    <text evidence="4">The sequence shown here is derived from an EMBL/GenBank/DDBJ whole genome shotgun (WGS) entry which is preliminary data.</text>
</comment>
<evidence type="ECO:0000256" key="1">
    <source>
        <dbReference type="SAM" id="Coils"/>
    </source>
</evidence>
<evidence type="ECO:0000259" key="3">
    <source>
        <dbReference type="Pfam" id="PF19026"/>
    </source>
</evidence>
<dbReference type="InterPro" id="IPR052617">
    <property type="entry name" value="Huntingtin-int_K"/>
</dbReference>